<proteinExistence type="predicted"/>
<dbReference type="GO" id="GO:0032259">
    <property type="term" value="P:methylation"/>
    <property type="evidence" value="ECO:0007669"/>
    <property type="project" value="UniProtKB-KW"/>
</dbReference>
<keyword evidence="1" id="KW-0489">Methyltransferase</keyword>
<dbReference type="GO" id="GO:0008168">
    <property type="term" value="F:methyltransferase activity"/>
    <property type="evidence" value="ECO:0007669"/>
    <property type="project" value="UniProtKB-KW"/>
</dbReference>
<keyword evidence="1" id="KW-0808">Transferase</keyword>
<dbReference type="EMBL" id="GGEC01017627">
    <property type="protein sequence ID" value="MBW98110.1"/>
    <property type="molecule type" value="Transcribed_RNA"/>
</dbReference>
<reference evidence="1" key="1">
    <citation type="submission" date="2018-02" db="EMBL/GenBank/DDBJ databases">
        <title>Rhizophora mucronata_Transcriptome.</title>
        <authorList>
            <person name="Meera S.P."/>
            <person name="Sreeshan A."/>
            <person name="Augustine A."/>
        </authorList>
    </citation>
    <scope>NUCLEOTIDE SEQUENCE</scope>
    <source>
        <tissue evidence="1">Leaf</tissue>
    </source>
</reference>
<organism evidence="1">
    <name type="scientific">Rhizophora mucronata</name>
    <name type="common">Asiatic mangrove</name>
    <dbReference type="NCBI Taxonomy" id="61149"/>
    <lineage>
        <taxon>Eukaryota</taxon>
        <taxon>Viridiplantae</taxon>
        <taxon>Streptophyta</taxon>
        <taxon>Embryophyta</taxon>
        <taxon>Tracheophyta</taxon>
        <taxon>Spermatophyta</taxon>
        <taxon>Magnoliopsida</taxon>
        <taxon>eudicotyledons</taxon>
        <taxon>Gunneridae</taxon>
        <taxon>Pentapetalae</taxon>
        <taxon>rosids</taxon>
        <taxon>fabids</taxon>
        <taxon>Malpighiales</taxon>
        <taxon>Rhizophoraceae</taxon>
        <taxon>Rhizophora</taxon>
    </lineage>
</organism>
<accession>A0A2P2JXC8</accession>
<evidence type="ECO:0000313" key="1">
    <source>
        <dbReference type="EMBL" id="MBW98110.1"/>
    </source>
</evidence>
<protein>
    <submittedName>
        <fullName evidence="1">Phosphomethylethanolamine N-methyltransferase-like</fullName>
    </submittedName>
</protein>
<dbReference type="AlphaFoldDB" id="A0A2P2JXC8"/>
<sequence length="102" mass="11408">MFAVVTDEDFAFRLQPPEEGPKKCRFLMNVQKGVTAVDNIKCTVSICLFSAVSNFKLNRAFESNSTLKSKRNHIYGEVNSHTLNVKVLSHVKVTSTNTTTNI</sequence>
<name>A0A2P2JXC8_RHIMU</name>